<evidence type="ECO:0000256" key="3">
    <source>
        <dbReference type="ARBA" id="ARBA00022722"/>
    </source>
</evidence>
<dbReference type="GO" id="GO:0015074">
    <property type="term" value="P:DNA integration"/>
    <property type="evidence" value="ECO:0007669"/>
    <property type="project" value="InterPro"/>
</dbReference>
<evidence type="ECO:0000256" key="1">
    <source>
        <dbReference type="ARBA" id="ARBA00022679"/>
    </source>
</evidence>
<dbReference type="SUPFAM" id="SSF53098">
    <property type="entry name" value="Ribonuclease H-like"/>
    <property type="match status" value="1"/>
</dbReference>
<evidence type="ECO:0000259" key="7">
    <source>
        <dbReference type="PROSITE" id="PS50994"/>
    </source>
</evidence>
<dbReference type="InterPro" id="IPR036397">
    <property type="entry name" value="RNaseH_sf"/>
</dbReference>
<keyword evidence="1" id="KW-0808">Transferase</keyword>
<gene>
    <name evidence="8" type="primary">Ervk25_1</name>
    <name evidence="8" type="ORF">RISTRI_R16127</name>
</gene>
<dbReference type="EMBL" id="VZUC01038026">
    <property type="protein sequence ID" value="NXV39695.1"/>
    <property type="molecule type" value="Genomic_DNA"/>
</dbReference>
<keyword evidence="3" id="KW-0540">Nuclease</keyword>
<keyword evidence="4" id="KW-0255">Endonuclease</keyword>
<evidence type="ECO:0000313" key="9">
    <source>
        <dbReference type="Proteomes" id="UP000540089"/>
    </source>
</evidence>
<dbReference type="GO" id="GO:0003964">
    <property type="term" value="F:RNA-directed DNA polymerase activity"/>
    <property type="evidence" value="ECO:0007669"/>
    <property type="project" value="UniProtKB-KW"/>
</dbReference>
<dbReference type="InterPro" id="IPR012337">
    <property type="entry name" value="RNaseH-like_sf"/>
</dbReference>
<dbReference type="Gene3D" id="3.30.420.10">
    <property type="entry name" value="Ribonuclease H-like superfamily/Ribonuclease H"/>
    <property type="match status" value="1"/>
</dbReference>
<sequence>VTHVMEFGHLCYVHVSVDSFSHFVVATAHTGEKARDVIRHWLQCIAVTGVPKIIKTDNGPLYVSVKVQASLQTWGIKHVTGIPH</sequence>
<dbReference type="GO" id="GO:0016787">
    <property type="term" value="F:hydrolase activity"/>
    <property type="evidence" value="ECO:0007669"/>
    <property type="project" value="UniProtKB-KW"/>
</dbReference>
<organism evidence="8 9">
    <name type="scientific">Rissa tridactyla</name>
    <name type="common">Black-legged kittiwake</name>
    <name type="synonym">Larus tridactyla</name>
    <dbReference type="NCBI Taxonomy" id="75485"/>
    <lineage>
        <taxon>Eukaryota</taxon>
        <taxon>Metazoa</taxon>
        <taxon>Chordata</taxon>
        <taxon>Craniata</taxon>
        <taxon>Vertebrata</taxon>
        <taxon>Euteleostomi</taxon>
        <taxon>Archelosauria</taxon>
        <taxon>Archosauria</taxon>
        <taxon>Dinosauria</taxon>
        <taxon>Saurischia</taxon>
        <taxon>Theropoda</taxon>
        <taxon>Coelurosauria</taxon>
        <taxon>Aves</taxon>
        <taxon>Neognathae</taxon>
        <taxon>Neoaves</taxon>
        <taxon>Charadriiformes</taxon>
        <taxon>Laridae</taxon>
        <taxon>Rissa</taxon>
    </lineage>
</organism>
<dbReference type="PROSITE" id="PS50994">
    <property type="entry name" value="INTEGRASE"/>
    <property type="match status" value="1"/>
</dbReference>
<reference evidence="8 9" key="1">
    <citation type="submission" date="2019-09" db="EMBL/GenBank/DDBJ databases">
        <title>Bird 10,000 Genomes (B10K) Project - Family phase.</title>
        <authorList>
            <person name="Zhang G."/>
        </authorList>
    </citation>
    <scope>NUCLEOTIDE SEQUENCE [LARGE SCALE GENOMIC DNA]</scope>
    <source>
        <strain evidence="8">OUT-0021</strain>
        <tissue evidence="8">Blood</tissue>
    </source>
</reference>
<dbReference type="PANTHER" id="PTHR41694">
    <property type="entry name" value="ENDOGENOUS RETROVIRUS GROUP K MEMBER POL PROTEIN"/>
    <property type="match status" value="1"/>
</dbReference>
<dbReference type="GO" id="GO:0004519">
    <property type="term" value="F:endonuclease activity"/>
    <property type="evidence" value="ECO:0007669"/>
    <property type="project" value="UniProtKB-KW"/>
</dbReference>
<evidence type="ECO:0000256" key="5">
    <source>
        <dbReference type="ARBA" id="ARBA00022801"/>
    </source>
</evidence>
<dbReference type="GO" id="GO:0035613">
    <property type="term" value="F:RNA stem-loop binding"/>
    <property type="evidence" value="ECO:0007669"/>
    <property type="project" value="TreeGrafter"/>
</dbReference>
<dbReference type="AlphaFoldDB" id="A0A7L3TJS4"/>
<feature type="non-terminal residue" evidence="8">
    <location>
        <position position="1"/>
    </location>
</feature>
<comment type="caution">
    <text evidence="8">The sequence shown here is derived from an EMBL/GenBank/DDBJ whole genome shotgun (WGS) entry which is preliminary data.</text>
</comment>
<evidence type="ECO:0000256" key="6">
    <source>
        <dbReference type="ARBA" id="ARBA00022918"/>
    </source>
</evidence>
<dbReference type="InterPro" id="IPR001584">
    <property type="entry name" value="Integrase_cat-core"/>
</dbReference>
<dbReference type="Proteomes" id="UP000540089">
    <property type="component" value="Unassembled WGS sequence"/>
</dbReference>
<keyword evidence="9" id="KW-1185">Reference proteome</keyword>
<feature type="non-terminal residue" evidence="8">
    <location>
        <position position="84"/>
    </location>
</feature>
<evidence type="ECO:0000313" key="8">
    <source>
        <dbReference type="EMBL" id="NXV39695.1"/>
    </source>
</evidence>
<evidence type="ECO:0000256" key="4">
    <source>
        <dbReference type="ARBA" id="ARBA00022759"/>
    </source>
</evidence>
<proteinExistence type="predicted"/>
<keyword evidence="6" id="KW-0695">RNA-directed DNA polymerase</keyword>
<accession>A0A7L3TJS4</accession>
<dbReference type="PANTHER" id="PTHR41694:SF3">
    <property type="entry name" value="RNA-DIRECTED DNA POLYMERASE-RELATED"/>
    <property type="match status" value="1"/>
</dbReference>
<feature type="domain" description="Integrase catalytic" evidence="7">
    <location>
        <begin position="1"/>
        <end position="84"/>
    </location>
</feature>
<protein>
    <submittedName>
        <fullName evidence="8">POK25 protein</fullName>
    </submittedName>
</protein>
<keyword evidence="5" id="KW-0378">Hydrolase</keyword>
<name>A0A7L3TJS4_RISTR</name>
<evidence type="ECO:0000256" key="2">
    <source>
        <dbReference type="ARBA" id="ARBA00022695"/>
    </source>
</evidence>
<dbReference type="Pfam" id="PF00665">
    <property type="entry name" value="rve"/>
    <property type="match status" value="1"/>
</dbReference>
<keyword evidence="2" id="KW-0548">Nucleotidyltransferase</keyword>